<accession>A0A0N4XPF4</accession>
<protein>
    <submittedName>
        <fullName evidence="4">Rho-GAP domain-containing protein</fullName>
    </submittedName>
</protein>
<dbReference type="InterPro" id="IPR000198">
    <property type="entry name" value="RhoGAP_dom"/>
</dbReference>
<dbReference type="SUPFAM" id="SSF48350">
    <property type="entry name" value="GTPase activation domain, GAP"/>
    <property type="match status" value="1"/>
</dbReference>
<dbReference type="PROSITE" id="PS50238">
    <property type="entry name" value="RHOGAP"/>
    <property type="match status" value="1"/>
</dbReference>
<dbReference type="GO" id="GO:0007165">
    <property type="term" value="P:signal transduction"/>
    <property type="evidence" value="ECO:0007669"/>
    <property type="project" value="InterPro"/>
</dbReference>
<dbReference type="GO" id="GO:0005096">
    <property type="term" value="F:GTPase activator activity"/>
    <property type="evidence" value="ECO:0007669"/>
    <property type="project" value="TreeGrafter"/>
</dbReference>
<reference evidence="2 3" key="2">
    <citation type="submission" date="2018-11" db="EMBL/GenBank/DDBJ databases">
        <authorList>
            <consortium name="Pathogen Informatics"/>
        </authorList>
    </citation>
    <scope>NUCLEOTIDE SEQUENCE [LARGE SCALE GENOMIC DNA]</scope>
</reference>
<dbReference type="Gene3D" id="1.10.555.10">
    <property type="entry name" value="Rho GTPase activation protein"/>
    <property type="match status" value="1"/>
</dbReference>
<gene>
    <name evidence="2" type="ORF">NBR_LOCUS4407</name>
</gene>
<organism evidence="4">
    <name type="scientific">Nippostrongylus brasiliensis</name>
    <name type="common">Rat hookworm</name>
    <dbReference type="NCBI Taxonomy" id="27835"/>
    <lineage>
        <taxon>Eukaryota</taxon>
        <taxon>Metazoa</taxon>
        <taxon>Ecdysozoa</taxon>
        <taxon>Nematoda</taxon>
        <taxon>Chromadorea</taxon>
        <taxon>Rhabditida</taxon>
        <taxon>Rhabditina</taxon>
        <taxon>Rhabditomorpha</taxon>
        <taxon>Strongyloidea</taxon>
        <taxon>Heligmosomidae</taxon>
        <taxon>Nippostrongylus</taxon>
    </lineage>
</organism>
<feature type="domain" description="Rho-GAP" evidence="1">
    <location>
        <begin position="1"/>
        <end position="134"/>
    </location>
</feature>
<dbReference type="GO" id="GO:0030036">
    <property type="term" value="P:actin cytoskeleton organization"/>
    <property type="evidence" value="ECO:0007669"/>
    <property type="project" value="TreeGrafter"/>
</dbReference>
<dbReference type="Proteomes" id="UP000271162">
    <property type="component" value="Unassembled WGS sequence"/>
</dbReference>
<evidence type="ECO:0000313" key="4">
    <source>
        <dbReference type="WBParaSite" id="NBR_0000440601-mRNA-1"/>
    </source>
</evidence>
<dbReference type="PANTHER" id="PTHR12659">
    <property type="entry name" value="RHO-TYPE GTPASE ACTIVATING PROTEIN"/>
    <property type="match status" value="1"/>
</dbReference>
<keyword evidence="3" id="KW-1185">Reference proteome</keyword>
<dbReference type="STRING" id="27835.A0A0N4XPF4"/>
<dbReference type="EMBL" id="UYSL01008161">
    <property type="protein sequence ID" value="VDL67996.1"/>
    <property type="molecule type" value="Genomic_DNA"/>
</dbReference>
<sequence length="134" mass="15158">MAADTVGIFRKNGVKSRIMDVRAICDRDAECDVFVDENRLDPGQVHDVADTLKQYLRELPEPLMTVRLSETFANIFIHVPDNERLLALQYAILLLPDENREALQTLLLFLSDVSKHAENNSVRVAKCFSVSLNS</sequence>
<dbReference type="Pfam" id="PF00620">
    <property type="entry name" value="RhoGAP"/>
    <property type="match status" value="1"/>
</dbReference>
<dbReference type="WBParaSite" id="NBR_0000440601-mRNA-1">
    <property type="protein sequence ID" value="NBR_0000440601-mRNA-1"/>
    <property type="gene ID" value="NBR_0000440601"/>
</dbReference>
<evidence type="ECO:0000313" key="2">
    <source>
        <dbReference type="EMBL" id="VDL67996.1"/>
    </source>
</evidence>
<dbReference type="SMART" id="SM00324">
    <property type="entry name" value="RhoGAP"/>
    <property type="match status" value="1"/>
</dbReference>
<name>A0A0N4XPF4_NIPBR</name>
<dbReference type="OMA" id="PRIIHEC"/>
<dbReference type="InterPro" id="IPR008936">
    <property type="entry name" value="Rho_GTPase_activation_prot"/>
</dbReference>
<dbReference type="GO" id="GO:0035023">
    <property type="term" value="P:regulation of Rho protein signal transduction"/>
    <property type="evidence" value="ECO:0007669"/>
    <property type="project" value="TreeGrafter"/>
</dbReference>
<reference evidence="4" key="1">
    <citation type="submission" date="2017-02" db="UniProtKB">
        <authorList>
            <consortium name="WormBaseParasite"/>
        </authorList>
    </citation>
    <scope>IDENTIFICATION</scope>
</reference>
<evidence type="ECO:0000313" key="3">
    <source>
        <dbReference type="Proteomes" id="UP000271162"/>
    </source>
</evidence>
<proteinExistence type="predicted"/>
<dbReference type="PANTHER" id="PTHR12659:SF7">
    <property type="entry name" value="CROSSVEINLESS C, ISOFORM C"/>
    <property type="match status" value="1"/>
</dbReference>
<dbReference type="AlphaFoldDB" id="A0A0N4XPF4"/>
<evidence type="ECO:0000259" key="1">
    <source>
        <dbReference type="PROSITE" id="PS50238"/>
    </source>
</evidence>